<evidence type="ECO:0000313" key="8">
    <source>
        <dbReference type="Proteomes" id="UP001171751"/>
    </source>
</evidence>
<evidence type="ECO:0000256" key="3">
    <source>
        <dbReference type="ARBA" id="ARBA00022729"/>
    </source>
</evidence>
<dbReference type="Gene3D" id="3.40.50.2300">
    <property type="match status" value="2"/>
</dbReference>
<keyword evidence="8" id="KW-1185">Reference proteome</keyword>
<keyword evidence="3 5" id="KW-0732">Signal</keyword>
<evidence type="ECO:0000256" key="5">
    <source>
        <dbReference type="SAM" id="SignalP"/>
    </source>
</evidence>
<dbReference type="InterPro" id="IPR051010">
    <property type="entry name" value="BCAA_transport"/>
</dbReference>
<reference evidence="7" key="1">
    <citation type="submission" date="2023-07" db="EMBL/GenBank/DDBJ databases">
        <title>Between Cages and Wild: Unraveling the Impact of Captivity on Animal Microbiomes and Antimicrobial Resistance.</title>
        <authorList>
            <person name="Schmartz G.P."/>
            <person name="Rehner J."/>
            <person name="Schuff M.J."/>
            <person name="Becker S.L."/>
            <person name="Kravczyk M."/>
            <person name="Gurevich A."/>
            <person name="Francke R."/>
            <person name="Mueller R."/>
            <person name="Keller V."/>
            <person name="Keller A."/>
        </authorList>
    </citation>
    <scope>NUCLEOTIDE SEQUENCE</scope>
    <source>
        <strain evidence="7">S39M_St_73</strain>
    </source>
</reference>
<accession>A0AA43UBR3</accession>
<name>A0AA43UBR3_9LACT</name>
<dbReference type="PANTHER" id="PTHR30483">
    <property type="entry name" value="LEUCINE-SPECIFIC-BINDING PROTEIN"/>
    <property type="match status" value="1"/>
</dbReference>
<dbReference type="InterPro" id="IPR028081">
    <property type="entry name" value="Leu-bd"/>
</dbReference>
<dbReference type="PANTHER" id="PTHR30483:SF6">
    <property type="entry name" value="PERIPLASMIC BINDING PROTEIN OF ABC TRANSPORTER FOR NATURAL AMINO ACIDS"/>
    <property type="match status" value="1"/>
</dbReference>
<dbReference type="GO" id="GO:0006865">
    <property type="term" value="P:amino acid transport"/>
    <property type="evidence" value="ECO:0007669"/>
    <property type="project" value="UniProtKB-KW"/>
</dbReference>
<evidence type="ECO:0000256" key="1">
    <source>
        <dbReference type="ARBA" id="ARBA00010062"/>
    </source>
</evidence>
<evidence type="ECO:0000259" key="6">
    <source>
        <dbReference type="Pfam" id="PF13458"/>
    </source>
</evidence>
<comment type="similarity">
    <text evidence="1">Belongs to the leucine-binding protein family.</text>
</comment>
<proteinExistence type="inferred from homology"/>
<dbReference type="InterPro" id="IPR000709">
    <property type="entry name" value="Leu_Ile_Val-bd"/>
</dbReference>
<dbReference type="AlphaFoldDB" id="A0AA43UBR3"/>
<keyword evidence="4" id="KW-0029">Amino-acid transport</keyword>
<dbReference type="PRINTS" id="PR00337">
    <property type="entry name" value="LEUILEVALBP"/>
</dbReference>
<dbReference type="Pfam" id="PF13458">
    <property type="entry name" value="Peripla_BP_6"/>
    <property type="match status" value="1"/>
</dbReference>
<feature type="signal peptide" evidence="5">
    <location>
        <begin position="1"/>
        <end position="19"/>
    </location>
</feature>
<evidence type="ECO:0000256" key="2">
    <source>
        <dbReference type="ARBA" id="ARBA00022448"/>
    </source>
</evidence>
<keyword evidence="2" id="KW-0813">Transport</keyword>
<dbReference type="EMBL" id="JAUNQW010000004">
    <property type="protein sequence ID" value="MDO5457045.1"/>
    <property type="molecule type" value="Genomic_DNA"/>
</dbReference>
<dbReference type="CDD" id="cd06347">
    <property type="entry name" value="PBP1_ABC_LivK_ligand_binding-like"/>
    <property type="match status" value="1"/>
</dbReference>
<feature type="domain" description="Leucine-binding protein" evidence="6">
    <location>
        <begin position="35"/>
        <end position="377"/>
    </location>
</feature>
<dbReference type="Proteomes" id="UP001171751">
    <property type="component" value="Unassembled WGS sequence"/>
</dbReference>
<gene>
    <name evidence="7" type="ORF">Q4F26_01740</name>
</gene>
<evidence type="ECO:0000313" key="7">
    <source>
        <dbReference type="EMBL" id="MDO5457045.1"/>
    </source>
</evidence>
<dbReference type="PROSITE" id="PS51257">
    <property type="entry name" value="PROKAR_LIPOPROTEIN"/>
    <property type="match status" value="1"/>
</dbReference>
<feature type="chain" id="PRO_5041234302" evidence="5">
    <location>
        <begin position="20"/>
        <end position="389"/>
    </location>
</feature>
<dbReference type="SUPFAM" id="SSF53822">
    <property type="entry name" value="Periplasmic binding protein-like I"/>
    <property type="match status" value="1"/>
</dbReference>
<sequence length="389" mass="41971">MKIKKYIAGGLVAASLLLAACSNGGQEAETDSDDTVKIGSMFELTGSAAGYGTSMNNAVKMAVEEINDEGGIDGKELEIFEYDIQSDETQSAQSTTTLTTGDEVSAIVGPALTGTFQAAIPIADQNQVPIISPTATDDSVLEREDGSVYDFAYRACFTNSYQGQALAQFANENLQAENAVIFADNSSDYAQGLTQTFEDTFQGEIVSVQNFTADQTDFSASLTNIEDMEFDVLYVPGYYEQAGPIIKQAREMGITQPILGPDGFGNEIIYDLAGEANMTNVFYTSHFAVESEDPTTQEFVSSYREQFDVEPDMFTGLAYDSVQIVKEAVERAGSTDPVAINEEIAKTENFEGVTGTFSFDENHNPVKSVSIIEIQEGSPSDIHEVDPAN</sequence>
<dbReference type="InterPro" id="IPR028082">
    <property type="entry name" value="Peripla_BP_I"/>
</dbReference>
<evidence type="ECO:0000256" key="4">
    <source>
        <dbReference type="ARBA" id="ARBA00022970"/>
    </source>
</evidence>
<organism evidence="7 8">
    <name type="scientific">Atopococcus tabaci</name>
    <dbReference type="NCBI Taxonomy" id="269774"/>
    <lineage>
        <taxon>Bacteria</taxon>
        <taxon>Bacillati</taxon>
        <taxon>Bacillota</taxon>
        <taxon>Bacilli</taxon>
        <taxon>Lactobacillales</taxon>
        <taxon>Carnobacteriaceae</taxon>
        <taxon>Atopococcus</taxon>
    </lineage>
</organism>
<protein>
    <submittedName>
        <fullName evidence="7">ABC transporter substrate-binding protein</fullName>
    </submittedName>
</protein>
<comment type="caution">
    <text evidence="7">The sequence shown here is derived from an EMBL/GenBank/DDBJ whole genome shotgun (WGS) entry which is preliminary data.</text>
</comment>